<gene>
    <name evidence="4" type="ORF">SAMN05421751_10670</name>
</gene>
<dbReference type="OrthoDB" id="9787435at2"/>
<evidence type="ECO:0000259" key="3">
    <source>
        <dbReference type="SMART" id="SM00829"/>
    </source>
</evidence>
<keyword evidence="2" id="KW-0560">Oxidoreductase</keyword>
<name>A0A1H5VJX9_9RHOB</name>
<dbReference type="RefSeq" id="WP_104007758.1">
    <property type="nucleotide sequence ID" value="NZ_FNVD01000006.1"/>
</dbReference>
<dbReference type="GO" id="GO:0070402">
    <property type="term" value="F:NADPH binding"/>
    <property type="evidence" value="ECO:0007669"/>
    <property type="project" value="TreeGrafter"/>
</dbReference>
<dbReference type="InterPro" id="IPR020843">
    <property type="entry name" value="ER"/>
</dbReference>
<keyword evidence="1" id="KW-0521">NADP</keyword>
<dbReference type="Pfam" id="PF00107">
    <property type="entry name" value="ADH_zinc_N"/>
    <property type="match status" value="1"/>
</dbReference>
<organism evidence="4 5">
    <name type="scientific">Jhaorihella thermophila</name>
    <dbReference type="NCBI Taxonomy" id="488547"/>
    <lineage>
        <taxon>Bacteria</taxon>
        <taxon>Pseudomonadati</taxon>
        <taxon>Pseudomonadota</taxon>
        <taxon>Alphaproteobacteria</taxon>
        <taxon>Rhodobacterales</taxon>
        <taxon>Paracoccaceae</taxon>
        <taxon>Jhaorihella</taxon>
    </lineage>
</organism>
<evidence type="ECO:0000313" key="5">
    <source>
        <dbReference type="Proteomes" id="UP000236742"/>
    </source>
</evidence>
<sequence length="344" mass="36863">MTEIPQTMTAVLQKGDGYSGKATGPQIDDAADWLELGEVPVPQPGPGQVLVKMRMSSVNPSDQHFIKGEYGQPRIKGAPAGFEGCGDVVAAGDGAEKLVGQRVAYVVTEPTSGAWAEYAVTNASACIPLRPEISDEDGAAQIVNPMTAMAMVDIARQEGDAFIVSAATSQLGKLMCALGRDLGLKPIAFVRRENAVDIVRKAGAAEVLVTSDPEALKKFAAISAELKPRVFLDAVSDQMSEQIFTLMPKGARWVSYGKLSPELPKLTQMGQLIFMSKRIEGFWLTQWIMTTPPQDQGRVVAEVQARFADGRWKTDVAAHLPLRDVVSGLASALQKPDGKVMITP</sequence>
<dbReference type="SUPFAM" id="SSF50129">
    <property type="entry name" value="GroES-like"/>
    <property type="match status" value="1"/>
</dbReference>
<dbReference type="Pfam" id="PF08240">
    <property type="entry name" value="ADH_N"/>
    <property type="match status" value="1"/>
</dbReference>
<feature type="domain" description="Enoyl reductase (ER)" evidence="3">
    <location>
        <begin position="29"/>
        <end position="342"/>
    </location>
</feature>
<dbReference type="PANTHER" id="PTHR48106">
    <property type="entry name" value="QUINONE OXIDOREDUCTASE PIG3-RELATED"/>
    <property type="match status" value="1"/>
</dbReference>
<dbReference type="AlphaFoldDB" id="A0A1H5VJX9"/>
<evidence type="ECO:0000256" key="2">
    <source>
        <dbReference type="ARBA" id="ARBA00023002"/>
    </source>
</evidence>
<dbReference type="SMART" id="SM00829">
    <property type="entry name" value="PKS_ER"/>
    <property type="match status" value="1"/>
</dbReference>
<keyword evidence="5" id="KW-1185">Reference proteome</keyword>
<dbReference type="InterPro" id="IPR011032">
    <property type="entry name" value="GroES-like_sf"/>
</dbReference>
<dbReference type="Gene3D" id="3.40.50.720">
    <property type="entry name" value="NAD(P)-binding Rossmann-like Domain"/>
    <property type="match status" value="1"/>
</dbReference>
<protein>
    <submittedName>
        <fullName evidence="4">NADPH:quinone reductase</fullName>
    </submittedName>
</protein>
<dbReference type="InterPro" id="IPR036291">
    <property type="entry name" value="NAD(P)-bd_dom_sf"/>
</dbReference>
<dbReference type="EMBL" id="FNVD01000006">
    <property type="protein sequence ID" value="SEF87326.1"/>
    <property type="molecule type" value="Genomic_DNA"/>
</dbReference>
<reference evidence="4 5" key="1">
    <citation type="submission" date="2016-10" db="EMBL/GenBank/DDBJ databases">
        <authorList>
            <person name="de Groot N.N."/>
        </authorList>
    </citation>
    <scope>NUCLEOTIDE SEQUENCE [LARGE SCALE GENOMIC DNA]</scope>
    <source>
        <strain evidence="4 5">DSM 23413</strain>
    </source>
</reference>
<dbReference type="Proteomes" id="UP000236742">
    <property type="component" value="Unassembled WGS sequence"/>
</dbReference>
<accession>A0A1H5VJX9</accession>
<dbReference type="SUPFAM" id="SSF51735">
    <property type="entry name" value="NAD(P)-binding Rossmann-fold domains"/>
    <property type="match status" value="1"/>
</dbReference>
<dbReference type="Gene3D" id="3.90.180.10">
    <property type="entry name" value="Medium-chain alcohol dehydrogenases, catalytic domain"/>
    <property type="match status" value="1"/>
</dbReference>
<proteinExistence type="predicted"/>
<dbReference type="InterPro" id="IPR013149">
    <property type="entry name" value="ADH-like_C"/>
</dbReference>
<evidence type="ECO:0000313" key="4">
    <source>
        <dbReference type="EMBL" id="SEF87326.1"/>
    </source>
</evidence>
<dbReference type="InterPro" id="IPR013154">
    <property type="entry name" value="ADH-like_N"/>
</dbReference>
<dbReference type="PANTHER" id="PTHR48106:SF18">
    <property type="entry name" value="QUINONE OXIDOREDUCTASE PIG3"/>
    <property type="match status" value="1"/>
</dbReference>
<evidence type="ECO:0000256" key="1">
    <source>
        <dbReference type="ARBA" id="ARBA00022857"/>
    </source>
</evidence>
<dbReference type="GO" id="GO:0016651">
    <property type="term" value="F:oxidoreductase activity, acting on NAD(P)H"/>
    <property type="evidence" value="ECO:0007669"/>
    <property type="project" value="TreeGrafter"/>
</dbReference>